<gene>
    <name evidence="2" type="ORF">CDAR_223341</name>
</gene>
<proteinExistence type="predicted"/>
<keyword evidence="1" id="KW-0812">Transmembrane</keyword>
<keyword evidence="3" id="KW-1185">Reference proteome</keyword>
<dbReference type="EMBL" id="BPLQ01014217">
    <property type="protein sequence ID" value="GIY78258.1"/>
    <property type="molecule type" value="Genomic_DNA"/>
</dbReference>
<sequence>MLSAFFCPPHPHGQGSRKGQLIYEICPRWTNDPTAALLCGHCSDHSLTGLLDGMTVAQGIIWYVMEVPVAWALSGIGWLVLLSWEGERGPHVFLSVFGFGLYVSEWKS</sequence>
<reference evidence="2 3" key="1">
    <citation type="submission" date="2021-06" db="EMBL/GenBank/DDBJ databases">
        <title>Caerostris darwini draft genome.</title>
        <authorList>
            <person name="Kono N."/>
            <person name="Arakawa K."/>
        </authorList>
    </citation>
    <scope>NUCLEOTIDE SEQUENCE [LARGE SCALE GENOMIC DNA]</scope>
</reference>
<keyword evidence="1" id="KW-1133">Transmembrane helix</keyword>
<comment type="caution">
    <text evidence="2">The sequence shown here is derived from an EMBL/GenBank/DDBJ whole genome shotgun (WGS) entry which is preliminary data.</text>
</comment>
<evidence type="ECO:0000256" key="1">
    <source>
        <dbReference type="SAM" id="Phobius"/>
    </source>
</evidence>
<protein>
    <submittedName>
        <fullName evidence="2">Uncharacterized protein</fullName>
    </submittedName>
</protein>
<keyword evidence="1" id="KW-0472">Membrane</keyword>
<accession>A0AAV4W9H3</accession>
<dbReference type="AlphaFoldDB" id="A0AAV4W9H3"/>
<dbReference type="Proteomes" id="UP001054837">
    <property type="component" value="Unassembled WGS sequence"/>
</dbReference>
<evidence type="ECO:0000313" key="3">
    <source>
        <dbReference type="Proteomes" id="UP001054837"/>
    </source>
</evidence>
<name>A0AAV4W9H3_9ARAC</name>
<feature type="transmembrane region" description="Helical" evidence="1">
    <location>
        <begin position="60"/>
        <end position="81"/>
    </location>
</feature>
<organism evidence="2 3">
    <name type="scientific">Caerostris darwini</name>
    <dbReference type="NCBI Taxonomy" id="1538125"/>
    <lineage>
        <taxon>Eukaryota</taxon>
        <taxon>Metazoa</taxon>
        <taxon>Ecdysozoa</taxon>
        <taxon>Arthropoda</taxon>
        <taxon>Chelicerata</taxon>
        <taxon>Arachnida</taxon>
        <taxon>Araneae</taxon>
        <taxon>Araneomorphae</taxon>
        <taxon>Entelegynae</taxon>
        <taxon>Araneoidea</taxon>
        <taxon>Araneidae</taxon>
        <taxon>Caerostris</taxon>
    </lineage>
</organism>
<evidence type="ECO:0000313" key="2">
    <source>
        <dbReference type="EMBL" id="GIY78258.1"/>
    </source>
</evidence>